<proteinExistence type="predicted"/>
<evidence type="ECO:0000259" key="21">
    <source>
        <dbReference type="PROSITE" id="PS50011"/>
    </source>
</evidence>
<keyword evidence="11" id="KW-0418">Kinase</keyword>
<dbReference type="SUPFAM" id="SSF52058">
    <property type="entry name" value="L domain-like"/>
    <property type="match status" value="1"/>
</dbReference>
<dbReference type="PROSITE" id="PS00109">
    <property type="entry name" value="PROTEIN_KINASE_TYR"/>
    <property type="match status" value="1"/>
</dbReference>
<dbReference type="GO" id="GO:0004674">
    <property type="term" value="F:protein serine/threonine kinase activity"/>
    <property type="evidence" value="ECO:0007669"/>
    <property type="project" value="UniProtKB-KW"/>
</dbReference>
<evidence type="ECO:0000256" key="6">
    <source>
        <dbReference type="ARBA" id="ARBA00022679"/>
    </source>
</evidence>
<evidence type="ECO:0000256" key="11">
    <source>
        <dbReference type="ARBA" id="ARBA00022777"/>
    </source>
</evidence>
<evidence type="ECO:0000256" key="2">
    <source>
        <dbReference type="ARBA" id="ARBA00012513"/>
    </source>
</evidence>
<dbReference type="InterPro" id="IPR051420">
    <property type="entry name" value="Ser_Thr_Kinases_DiverseReg"/>
</dbReference>
<keyword evidence="15" id="KW-0675">Receptor</keyword>
<gene>
    <name evidence="22" type="ORF">FSB_LOCUS8621</name>
</gene>
<keyword evidence="9" id="KW-0677">Repeat</keyword>
<keyword evidence="13" id="KW-1133">Transmembrane helix</keyword>
<comment type="subcellular location">
    <subcellularLocation>
        <location evidence="1">Membrane</location>
        <topology evidence="1">Single-pass type I membrane protein</topology>
    </subcellularLocation>
</comment>
<feature type="compositionally biased region" description="Basic and acidic residues" evidence="20">
    <location>
        <begin position="1"/>
        <end position="18"/>
    </location>
</feature>
<keyword evidence="4" id="KW-0597">Phosphoprotein</keyword>
<evidence type="ECO:0000256" key="14">
    <source>
        <dbReference type="ARBA" id="ARBA00023136"/>
    </source>
</evidence>
<evidence type="ECO:0000256" key="8">
    <source>
        <dbReference type="ARBA" id="ARBA00022729"/>
    </source>
</evidence>
<comment type="catalytic activity">
    <reaction evidence="17">
        <text>L-threonyl-[protein] + ATP = O-phospho-L-threonyl-[protein] + ADP + H(+)</text>
        <dbReference type="Rhea" id="RHEA:46608"/>
        <dbReference type="Rhea" id="RHEA-COMP:11060"/>
        <dbReference type="Rhea" id="RHEA-COMP:11605"/>
        <dbReference type="ChEBI" id="CHEBI:15378"/>
        <dbReference type="ChEBI" id="CHEBI:30013"/>
        <dbReference type="ChEBI" id="CHEBI:30616"/>
        <dbReference type="ChEBI" id="CHEBI:61977"/>
        <dbReference type="ChEBI" id="CHEBI:456216"/>
        <dbReference type="EC" id="2.7.11.1"/>
    </reaction>
</comment>
<feature type="region of interest" description="Disordered" evidence="20">
    <location>
        <begin position="1"/>
        <end position="44"/>
    </location>
</feature>
<keyword evidence="16" id="KW-0325">Glycoprotein</keyword>
<evidence type="ECO:0000256" key="10">
    <source>
        <dbReference type="ARBA" id="ARBA00022741"/>
    </source>
</evidence>
<evidence type="ECO:0000256" key="13">
    <source>
        <dbReference type="ARBA" id="ARBA00022989"/>
    </source>
</evidence>
<sequence length="686" mass="77747">MKERDAIHQQRDRDKDSQARVVYDQASNDRMEQSAKDSIQKPPVKESEALLASEIGTARSHRAHGPAGLPAVVGILPFPGQRLGWMRDLLHEERHLPIKVKESTEHLSGGIEYPDRIRVHAARPEQIGGAEVFGLSFSAPVHASLTYRVVKRREYERIVNRAHRRKILNMRSPPWIREEGNEERERNQIIGSIPKKYHFKRLSKLSLSHNFLIGSIPSQIGDLQSKTLDLIITLRGKFLQLGIHNFKHLDLSCNNLSGNIPDLSISIKDVNFSFNSFHGRIPNGYLNYKPSAFIGNQDLCGGIKGFPHCFPSSPRNSRSIVHQIKFVVPLSSFIVLLLVGCFFLSRCRVKKTQSESRGTKNGDLFSIWNYDGKIAYEDIIEATEDFDIRYCIGIGGYGSVYKAQLPSGKTIALKKLHRLEAEDPNFDKSFKNEVKMLTEIRHRNIVKLHGYCLHKRCMFLVYEYMERGSLFCVLRNDVEAVELDWTRRMNVIKSTAHALSYMHHERVPVIVHRDITSNNILLNSELKAFVSDFGTARLLDPNSSNQTIVAGTYGYIAPELAYTMVVTEKCDVYSFGVVALEILMGKHPGELLSSLSSPSSSQNVMLNEILDHRLPPPNRRVAQDVFFVATVAFACLHTKPKSRPTMKWVSQEFLSHNKPIMNPLHAVSLWQLKNQGTYTVGESSEI</sequence>
<evidence type="ECO:0000313" key="22">
    <source>
        <dbReference type="EMBL" id="SPC80739.1"/>
    </source>
</evidence>
<dbReference type="PROSITE" id="PS00107">
    <property type="entry name" value="PROTEIN_KINASE_ATP"/>
    <property type="match status" value="1"/>
</dbReference>
<keyword evidence="14" id="KW-0472">Membrane</keyword>
<dbReference type="PANTHER" id="PTHR48005:SF16">
    <property type="entry name" value="MDIS1-INTERACTING RECEPTOR LIKE KINASE 2-LIKE ISOFORM X1"/>
    <property type="match status" value="1"/>
</dbReference>
<dbReference type="FunFam" id="1.10.510.10:FF:000445">
    <property type="entry name" value="MDIS1-interacting receptor like kinase 2"/>
    <property type="match status" value="1"/>
</dbReference>
<dbReference type="SUPFAM" id="SSF56112">
    <property type="entry name" value="Protein kinase-like (PK-like)"/>
    <property type="match status" value="1"/>
</dbReference>
<keyword evidence="3" id="KW-0723">Serine/threonine-protein kinase</keyword>
<evidence type="ECO:0000256" key="15">
    <source>
        <dbReference type="ARBA" id="ARBA00023170"/>
    </source>
</evidence>
<dbReference type="InterPro" id="IPR011009">
    <property type="entry name" value="Kinase-like_dom_sf"/>
</dbReference>
<keyword evidence="10 19" id="KW-0547">Nucleotide-binding</keyword>
<dbReference type="AlphaFoldDB" id="A0A2N9F1J3"/>
<keyword evidence="8" id="KW-0732">Signal</keyword>
<evidence type="ECO:0000256" key="4">
    <source>
        <dbReference type="ARBA" id="ARBA00022553"/>
    </source>
</evidence>
<feature type="domain" description="Protein kinase" evidence="21">
    <location>
        <begin position="386"/>
        <end position="654"/>
    </location>
</feature>
<keyword evidence="5" id="KW-0433">Leucine-rich repeat</keyword>
<dbReference type="FunFam" id="3.30.200.20:FF:000309">
    <property type="entry name" value="Leucine-rich repeat receptor protein kinase MSP1"/>
    <property type="match status" value="1"/>
</dbReference>
<accession>A0A2N9F1J3</accession>
<evidence type="ECO:0000256" key="7">
    <source>
        <dbReference type="ARBA" id="ARBA00022692"/>
    </source>
</evidence>
<dbReference type="Gene3D" id="3.30.200.20">
    <property type="entry name" value="Phosphorylase Kinase, domain 1"/>
    <property type="match status" value="1"/>
</dbReference>
<evidence type="ECO:0000256" key="3">
    <source>
        <dbReference type="ARBA" id="ARBA00022527"/>
    </source>
</evidence>
<evidence type="ECO:0000256" key="18">
    <source>
        <dbReference type="ARBA" id="ARBA00048679"/>
    </source>
</evidence>
<dbReference type="Gene3D" id="3.80.10.10">
    <property type="entry name" value="Ribonuclease Inhibitor"/>
    <property type="match status" value="1"/>
</dbReference>
<dbReference type="Pfam" id="PF00069">
    <property type="entry name" value="Pkinase"/>
    <property type="match status" value="1"/>
</dbReference>
<feature type="compositionally biased region" description="Basic and acidic residues" evidence="20">
    <location>
        <begin position="27"/>
        <end position="44"/>
    </location>
</feature>
<dbReference type="InterPro" id="IPR032675">
    <property type="entry name" value="LRR_dom_sf"/>
</dbReference>
<dbReference type="Gene3D" id="1.10.510.10">
    <property type="entry name" value="Transferase(Phosphotransferase) domain 1"/>
    <property type="match status" value="1"/>
</dbReference>
<reference evidence="22" key="1">
    <citation type="submission" date="2018-02" db="EMBL/GenBank/DDBJ databases">
        <authorList>
            <person name="Cohen D.B."/>
            <person name="Kent A.D."/>
        </authorList>
    </citation>
    <scope>NUCLEOTIDE SEQUENCE</scope>
</reference>
<dbReference type="InterPro" id="IPR017441">
    <property type="entry name" value="Protein_kinase_ATP_BS"/>
</dbReference>
<dbReference type="GO" id="GO:0016020">
    <property type="term" value="C:membrane"/>
    <property type="evidence" value="ECO:0007669"/>
    <property type="project" value="UniProtKB-SubCell"/>
</dbReference>
<evidence type="ECO:0000256" key="17">
    <source>
        <dbReference type="ARBA" id="ARBA00047899"/>
    </source>
</evidence>
<dbReference type="PROSITE" id="PS50011">
    <property type="entry name" value="PROTEIN_KINASE_DOM"/>
    <property type="match status" value="1"/>
</dbReference>
<dbReference type="GO" id="GO:0005524">
    <property type="term" value="F:ATP binding"/>
    <property type="evidence" value="ECO:0007669"/>
    <property type="project" value="UniProtKB-UniRule"/>
</dbReference>
<evidence type="ECO:0000256" key="20">
    <source>
        <dbReference type="SAM" id="MobiDB-lite"/>
    </source>
</evidence>
<evidence type="ECO:0000256" key="16">
    <source>
        <dbReference type="ARBA" id="ARBA00023180"/>
    </source>
</evidence>
<protein>
    <recommendedName>
        <fullName evidence="2">non-specific serine/threonine protein kinase</fullName>
        <ecNumber evidence="2">2.7.11.1</ecNumber>
    </recommendedName>
</protein>
<dbReference type="EMBL" id="OIVN01000469">
    <property type="protein sequence ID" value="SPC80739.1"/>
    <property type="molecule type" value="Genomic_DNA"/>
</dbReference>
<comment type="catalytic activity">
    <reaction evidence="18">
        <text>L-seryl-[protein] + ATP = O-phospho-L-seryl-[protein] + ADP + H(+)</text>
        <dbReference type="Rhea" id="RHEA:17989"/>
        <dbReference type="Rhea" id="RHEA-COMP:9863"/>
        <dbReference type="Rhea" id="RHEA-COMP:11604"/>
        <dbReference type="ChEBI" id="CHEBI:15378"/>
        <dbReference type="ChEBI" id="CHEBI:29999"/>
        <dbReference type="ChEBI" id="CHEBI:30616"/>
        <dbReference type="ChEBI" id="CHEBI:83421"/>
        <dbReference type="ChEBI" id="CHEBI:456216"/>
        <dbReference type="EC" id="2.7.11.1"/>
    </reaction>
</comment>
<evidence type="ECO:0000256" key="9">
    <source>
        <dbReference type="ARBA" id="ARBA00022737"/>
    </source>
</evidence>
<dbReference type="InterPro" id="IPR000719">
    <property type="entry name" value="Prot_kinase_dom"/>
</dbReference>
<feature type="binding site" evidence="19">
    <location>
        <position position="414"/>
    </location>
    <ligand>
        <name>ATP</name>
        <dbReference type="ChEBI" id="CHEBI:30616"/>
    </ligand>
</feature>
<keyword evidence="6" id="KW-0808">Transferase</keyword>
<evidence type="ECO:0000256" key="1">
    <source>
        <dbReference type="ARBA" id="ARBA00004479"/>
    </source>
</evidence>
<dbReference type="InterPro" id="IPR008266">
    <property type="entry name" value="Tyr_kinase_AS"/>
</dbReference>
<name>A0A2N9F1J3_FAGSY</name>
<keyword evidence="7" id="KW-0812">Transmembrane</keyword>
<organism evidence="22">
    <name type="scientific">Fagus sylvatica</name>
    <name type="common">Beechnut</name>
    <dbReference type="NCBI Taxonomy" id="28930"/>
    <lineage>
        <taxon>Eukaryota</taxon>
        <taxon>Viridiplantae</taxon>
        <taxon>Streptophyta</taxon>
        <taxon>Embryophyta</taxon>
        <taxon>Tracheophyta</taxon>
        <taxon>Spermatophyta</taxon>
        <taxon>Magnoliopsida</taxon>
        <taxon>eudicotyledons</taxon>
        <taxon>Gunneridae</taxon>
        <taxon>Pentapetalae</taxon>
        <taxon>rosids</taxon>
        <taxon>fabids</taxon>
        <taxon>Fagales</taxon>
        <taxon>Fagaceae</taxon>
        <taxon>Fagus</taxon>
    </lineage>
</organism>
<dbReference type="EC" id="2.7.11.1" evidence="2"/>
<evidence type="ECO:0000256" key="12">
    <source>
        <dbReference type="ARBA" id="ARBA00022840"/>
    </source>
</evidence>
<dbReference type="PANTHER" id="PTHR48005">
    <property type="entry name" value="LEUCINE RICH REPEAT KINASE 2"/>
    <property type="match status" value="1"/>
</dbReference>
<evidence type="ECO:0000256" key="5">
    <source>
        <dbReference type="ARBA" id="ARBA00022614"/>
    </source>
</evidence>
<keyword evidence="12 19" id="KW-0067">ATP-binding</keyword>
<evidence type="ECO:0000256" key="19">
    <source>
        <dbReference type="PROSITE-ProRule" id="PRU10141"/>
    </source>
</evidence>